<dbReference type="FunCoup" id="H2P208">
    <property type="interactions" value="112"/>
</dbReference>
<feature type="compositionally biased region" description="Polar residues" evidence="1">
    <location>
        <begin position="84"/>
        <end position="100"/>
    </location>
</feature>
<reference evidence="2 3" key="1">
    <citation type="submission" date="2008-02" db="EMBL/GenBank/DDBJ databases">
        <title>A 6x draft sequence assembly of the Pongo pygmaeus abelii genome.</title>
        <authorList>
            <person name="Wilson R.K."/>
            <person name="Mardis E."/>
        </authorList>
    </citation>
    <scope>NUCLEOTIDE SEQUENCE [LARGE SCALE GENOMIC DNA]</scope>
</reference>
<evidence type="ECO:0000313" key="2">
    <source>
        <dbReference type="Ensembl" id="ENSPPYP00000012329.3"/>
    </source>
</evidence>
<sequence>SRWLRGWLCTSQANSLQPRAPGCISVSETVPSPTPSGGTAVASGKVTCIYLLSSSAVSGPGTEPLSLFPRGVSEVLWEGPTSGAAPQSGQKALASTSSPNAEPVRWADGARLTQRFSEVRVEPNPGLWASPLEPFHSMTASWAGGGKAGARVLRLGASLHPPTFPSFPLLEQEPPRPLGREGFWGPWVGVGSRCIVFMTM</sequence>
<reference evidence="2" key="2">
    <citation type="submission" date="2025-08" db="UniProtKB">
        <authorList>
            <consortium name="Ensembl"/>
        </authorList>
    </citation>
    <scope>IDENTIFICATION</scope>
</reference>
<dbReference type="Proteomes" id="UP000001595">
    <property type="component" value="Chromosome 20"/>
</dbReference>
<dbReference type="eggNOG" id="KOG2060">
    <property type="taxonomic scope" value="Eukaryota"/>
</dbReference>
<proteinExistence type="predicted"/>
<dbReference type="Ensembl" id="ENSPPYT00000012811.3">
    <property type="protein sequence ID" value="ENSPPYP00000012329.3"/>
    <property type="gene ID" value="ENSPPYG00000011040.3"/>
</dbReference>
<dbReference type="InParanoid" id="H2P208"/>
<organism evidence="2 3">
    <name type="scientific">Pongo abelii</name>
    <name type="common">Sumatran orangutan</name>
    <name type="synonym">Pongo pygmaeus abelii</name>
    <dbReference type="NCBI Taxonomy" id="9601"/>
    <lineage>
        <taxon>Eukaryota</taxon>
        <taxon>Metazoa</taxon>
        <taxon>Chordata</taxon>
        <taxon>Craniata</taxon>
        <taxon>Vertebrata</taxon>
        <taxon>Euteleostomi</taxon>
        <taxon>Mammalia</taxon>
        <taxon>Eutheria</taxon>
        <taxon>Euarchontoglires</taxon>
        <taxon>Primates</taxon>
        <taxon>Haplorrhini</taxon>
        <taxon>Catarrhini</taxon>
        <taxon>Hominidae</taxon>
        <taxon>Pongo</taxon>
    </lineage>
</organism>
<keyword evidence="3" id="KW-1185">Reference proteome</keyword>
<name>H2P208_PONAB</name>
<protein>
    <submittedName>
        <fullName evidence="2">Uncharacterized protein</fullName>
    </submittedName>
</protein>
<reference evidence="2" key="3">
    <citation type="submission" date="2025-09" db="UniProtKB">
        <authorList>
            <consortium name="Ensembl"/>
        </authorList>
    </citation>
    <scope>IDENTIFICATION</scope>
</reference>
<dbReference type="HOGENOM" id="CLU_071205_1_0_1"/>
<dbReference type="AlphaFoldDB" id="H2P208"/>
<evidence type="ECO:0000313" key="3">
    <source>
        <dbReference type="Proteomes" id="UP000001595"/>
    </source>
</evidence>
<accession>H2P208</accession>
<feature type="region of interest" description="Disordered" evidence="1">
    <location>
        <begin position="78"/>
        <end position="103"/>
    </location>
</feature>
<evidence type="ECO:0000256" key="1">
    <source>
        <dbReference type="SAM" id="MobiDB-lite"/>
    </source>
</evidence>